<feature type="region of interest" description="Disordered" evidence="4">
    <location>
        <begin position="115"/>
        <end position="181"/>
    </location>
</feature>
<evidence type="ECO:0000256" key="4">
    <source>
        <dbReference type="SAM" id="MobiDB-lite"/>
    </source>
</evidence>
<reference evidence="5" key="1">
    <citation type="submission" date="2020-06" db="EMBL/GenBank/DDBJ databases">
        <title>Draft genome sequences of strains closely related to Aspergillus parafelis and Aspergillus hiratsukae.</title>
        <authorList>
            <person name="Dos Santos R.A.C."/>
            <person name="Rivero-Menendez O."/>
            <person name="Steenwyk J.L."/>
            <person name="Mead M.E."/>
            <person name="Goldman G.H."/>
            <person name="Alastruey-Izquierdo A."/>
            <person name="Rokas A."/>
        </authorList>
    </citation>
    <scope>NUCLEOTIDE SEQUENCE</scope>
    <source>
        <strain evidence="5">CNM-CM5623</strain>
    </source>
</reference>
<feature type="compositionally biased region" description="Polar residues" evidence="4">
    <location>
        <begin position="148"/>
        <end position="162"/>
    </location>
</feature>
<dbReference type="InterPro" id="IPR016123">
    <property type="entry name" value="Mog1/PsbP_a/b/a-sand"/>
</dbReference>
<dbReference type="AlphaFoldDB" id="A0A8H6PII9"/>
<evidence type="ECO:0000256" key="2">
    <source>
        <dbReference type="ARBA" id="ARBA00022448"/>
    </source>
</evidence>
<dbReference type="PANTHER" id="PTHR15837:SF0">
    <property type="entry name" value="RAN GUANINE NUCLEOTIDE RELEASE FACTOR"/>
    <property type="match status" value="1"/>
</dbReference>
<evidence type="ECO:0000313" key="6">
    <source>
        <dbReference type="Proteomes" id="UP000654922"/>
    </source>
</evidence>
<dbReference type="CDD" id="cd18724">
    <property type="entry name" value="PIN_LabA-like"/>
    <property type="match status" value="1"/>
</dbReference>
<keyword evidence="2" id="KW-0813">Transport</keyword>
<feature type="region of interest" description="Disordered" evidence="4">
    <location>
        <begin position="70"/>
        <end position="101"/>
    </location>
</feature>
<dbReference type="Gene3D" id="3.40.1000.10">
    <property type="entry name" value="Mog1/PsbP, alpha/beta/alpha sandwich"/>
    <property type="match status" value="1"/>
</dbReference>
<keyword evidence="3" id="KW-0653">Protein transport</keyword>
<dbReference type="SUPFAM" id="SSF55724">
    <property type="entry name" value="Mog1p/PsbP-like"/>
    <property type="match status" value="1"/>
</dbReference>
<evidence type="ECO:0000256" key="3">
    <source>
        <dbReference type="ARBA" id="ARBA00022927"/>
    </source>
</evidence>
<dbReference type="Proteomes" id="UP000654922">
    <property type="component" value="Unassembled WGS sequence"/>
</dbReference>
<dbReference type="Pfam" id="PF04603">
    <property type="entry name" value="Mog1"/>
    <property type="match status" value="1"/>
</dbReference>
<dbReference type="GO" id="GO:0005634">
    <property type="term" value="C:nucleus"/>
    <property type="evidence" value="ECO:0007669"/>
    <property type="project" value="TreeGrafter"/>
</dbReference>
<dbReference type="PANTHER" id="PTHR15837">
    <property type="entry name" value="RAN GUANINE NUCLEOTIDE RELEASE FACTOR"/>
    <property type="match status" value="1"/>
</dbReference>
<evidence type="ECO:0000256" key="1">
    <source>
        <dbReference type="ARBA" id="ARBA00010307"/>
    </source>
</evidence>
<dbReference type="GO" id="GO:0005085">
    <property type="term" value="F:guanyl-nucleotide exchange factor activity"/>
    <property type="evidence" value="ECO:0007669"/>
    <property type="project" value="TreeGrafter"/>
</dbReference>
<dbReference type="InterPro" id="IPR007681">
    <property type="entry name" value="Mog1"/>
</dbReference>
<feature type="compositionally biased region" description="Low complexity" evidence="4">
    <location>
        <begin position="677"/>
        <end position="688"/>
    </location>
</feature>
<gene>
    <name evidence="5" type="ORF">CNMCM5623_006628</name>
</gene>
<feature type="region of interest" description="Disordered" evidence="4">
    <location>
        <begin position="662"/>
        <end position="691"/>
    </location>
</feature>
<sequence>MPSSAETASNWDFTPVLDLLRSPAYNGREQCHVVGHTDLSATFEKDDTKKTANDSSGSYSRLGDFGPLWDLLGRGSSPGVKTEQPQPPRATRAGQPQKCEPVQILKRPIATAKSAEHTIEQTTRAAPRPIPNSNASEAQLPKKKVVAENSTACQNPQSKVTDASSSESSAEAESDGNLSVFDPPLLKKRGAVSFIPSQVCTPASNAELCDTPPSSFDELGGSLTAETIKSLPTGPIRVQPIAYKSAADRRVGLLTKLLKKFPEYAEAVAQVGRSPSTKPKDQASRPIHIFVDMSNIMVGFHDSVKLARKIPVKTRIRRLPLSFQNFSLILERGRPAAKRVLVGSDRFAAIDESQRLGYEANILDRVHKVKHVTRRQLKYRKNPRVGSQEGGSGSETNDAPEERWVEQGVDEILHLKILESLVDTDEPATIVLATGDAAEAEFSGGFMKMVERALQRGWNVELRTALSAKQSATLEAATGGPTTVFLQLILRTTVRSPSPRPLNIALAARSSIISDSFPALKKENHYVQQDDMATFTEQPFYGGAIQGIIPEGWVDGSSLREIPDHQELFLSPTTLSSLIVEVNQRVTQEQALSTLDAQAAVRGGIPATHETIDKAAVMYHLRDLCDEDDTMQVIIPATAVTPAKIPASARAHAYKGVVQMTTPKRQRRDTNTGRIPVSVGGAAAGSSADGPQTSRVTVHYLLVRLEAQESDLLVFFNVPHDEFDLSGDPRGLSKEEEVATEAIDRLVQTLEVKDWGLFA</sequence>
<name>A0A8H6PII9_9EURO</name>
<comment type="similarity">
    <text evidence="1">Belongs to the MOG1 family.</text>
</comment>
<organism evidence="5 6">
    <name type="scientific">Aspergillus felis</name>
    <dbReference type="NCBI Taxonomy" id="1287682"/>
    <lineage>
        <taxon>Eukaryota</taxon>
        <taxon>Fungi</taxon>
        <taxon>Dikarya</taxon>
        <taxon>Ascomycota</taxon>
        <taxon>Pezizomycotina</taxon>
        <taxon>Eurotiomycetes</taxon>
        <taxon>Eurotiomycetidae</taxon>
        <taxon>Eurotiales</taxon>
        <taxon>Aspergillaceae</taxon>
        <taxon>Aspergillus</taxon>
        <taxon>Aspergillus subgen. Fumigati</taxon>
    </lineage>
</organism>
<dbReference type="GO" id="GO:0006606">
    <property type="term" value="P:protein import into nucleus"/>
    <property type="evidence" value="ECO:0007669"/>
    <property type="project" value="TreeGrafter"/>
</dbReference>
<protein>
    <submittedName>
        <fullName evidence="5">Uncharacterized protein</fullName>
    </submittedName>
</protein>
<dbReference type="EMBL" id="JACBAE010001403">
    <property type="protein sequence ID" value="KAF7155201.1"/>
    <property type="molecule type" value="Genomic_DNA"/>
</dbReference>
<evidence type="ECO:0000313" key="5">
    <source>
        <dbReference type="EMBL" id="KAF7155201.1"/>
    </source>
</evidence>
<dbReference type="GO" id="GO:0031267">
    <property type="term" value="F:small GTPase binding"/>
    <property type="evidence" value="ECO:0007669"/>
    <property type="project" value="TreeGrafter"/>
</dbReference>
<comment type="caution">
    <text evidence="5">The sequence shown here is derived from an EMBL/GenBank/DDBJ whole genome shotgun (WGS) entry which is preliminary data.</text>
</comment>
<dbReference type="OrthoDB" id="5590473at2759"/>
<proteinExistence type="inferred from homology"/>
<accession>A0A8H6PII9</accession>
<feature type="region of interest" description="Disordered" evidence="4">
    <location>
        <begin position="377"/>
        <end position="402"/>
    </location>
</feature>